<dbReference type="Pfam" id="PF00083">
    <property type="entry name" value="Sugar_tr"/>
    <property type="match status" value="2"/>
</dbReference>
<feature type="transmembrane region" description="Helical" evidence="7">
    <location>
        <begin position="254"/>
        <end position="274"/>
    </location>
</feature>
<dbReference type="GO" id="GO:0015149">
    <property type="term" value="F:hexose transmembrane transporter activity"/>
    <property type="evidence" value="ECO:0007669"/>
    <property type="project" value="TreeGrafter"/>
</dbReference>
<feature type="transmembrane region" description="Helical" evidence="7">
    <location>
        <begin position="219"/>
        <end position="242"/>
    </location>
</feature>
<dbReference type="InterPro" id="IPR036259">
    <property type="entry name" value="MFS_trans_sf"/>
</dbReference>
<evidence type="ECO:0000256" key="6">
    <source>
        <dbReference type="ARBA" id="ARBA00023136"/>
    </source>
</evidence>
<evidence type="ECO:0000313" key="10">
    <source>
        <dbReference type="Proteomes" id="UP000002313"/>
    </source>
</evidence>
<dbReference type="RefSeq" id="XP_003072667.1">
    <property type="nucleotide sequence ID" value="XM_003072621.1"/>
</dbReference>
<dbReference type="AlphaFoldDB" id="E0S6H2"/>
<feature type="domain" description="Major facilitator superfamily (MFS) profile" evidence="8">
    <location>
        <begin position="16"/>
        <end position="393"/>
    </location>
</feature>
<gene>
    <name evidence="9" type="ORF">Eint_040160</name>
</gene>
<evidence type="ECO:0000256" key="3">
    <source>
        <dbReference type="ARBA" id="ARBA00022448"/>
    </source>
</evidence>
<evidence type="ECO:0000256" key="2">
    <source>
        <dbReference type="ARBA" id="ARBA00010992"/>
    </source>
</evidence>
<dbReference type="HOGENOM" id="CLU_001265_30_14_1"/>
<dbReference type="GO" id="GO:0016020">
    <property type="term" value="C:membrane"/>
    <property type="evidence" value="ECO:0007669"/>
    <property type="project" value="UniProtKB-SubCell"/>
</dbReference>
<comment type="similarity">
    <text evidence="2">Belongs to the major facilitator superfamily. Sugar transporter (TC 2.A.1.1) family.</text>
</comment>
<dbReference type="PANTHER" id="PTHR23503">
    <property type="entry name" value="SOLUTE CARRIER FAMILY 2"/>
    <property type="match status" value="1"/>
</dbReference>
<accession>E0S6H2</accession>
<keyword evidence="6 7" id="KW-0472">Membrane</keyword>
<name>E0S6H2_ENCIT</name>
<dbReference type="PRINTS" id="PR00171">
    <property type="entry name" value="SUGRTRNSPORT"/>
</dbReference>
<dbReference type="Gene3D" id="1.20.1250.20">
    <property type="entry name" value="MFS general substrate transporter like domains"/>
    <property type="match status" value="2"/>
</dbReference>
<dbReference type="Proteomes" id="UP000002313">
    <property type="component" value="Chromosome IV"/>
</dbReference>
<organism evidence="9 10">
    <name type="scientific">Encephalitozoon intestinalis (strain ATCC 50506)</name>
    <name type="common">Microsporidian parasite</name>
    <name type="synonym">Septata intestinalis</name>
    <dbReference type="NCBI Taxonomy" id="876142"/>
    <lineage>
        <taxon>Eukaryota</taxon>
        <taxon>Fungi</taxon>
        <taxon>Fungi incertae sedis</taxon>
        <taxon>Microsporidia</taxon>
        <taxon>Unikaryonidae</taxon>
        <taxon>Encephalitozoon</taxon>
    </lineage>
</organism>
<keyword evidence="9" id="KW-0762">Sugar transport</keyword>
<dbReference type="VEuPathDB" id="MicrosporidiaDB:Eint_040160"/>
<keyword evidence="5 7" id="KW-1133">Transmembrane helix</keyword>
<dbReference type="SUPFAM" id="SSF103473">
    <property type="entry name" value="MFS general substrate transporter"/>
    <property type="match status" value="1"/>
</dbReference>
<proteinExistence type="inferred from homology"/>
<dbReference type="EMBL" id="CP001945">
    <property type="protein sequence ID" value="ADM11307.1"/>
    <property type="molecule type" value="Genomic_DNA"/>
</dbReference>
<keyword evidence="10" id="KW-1185">Reference proteome</keyword>
<feature type="transmembrane region" description="Helical" evidence="7">
    <location>
        <begin position="308"/>
        <end position="326"/>
    </location>
</feature>
<reference evidence="9 10" key="1">
    <citation type="journal article" date="2010" name="Nat. Commun.">
        <title>The complete sequence of the smallest known nuclear genome from the microsporidian Encephalitozoon intestinalis.</title>
        <authorList>
            <person name="Corradi N."/>
            <person name="Pombert J.-F."/>
            <person name="Farinelli L."/>
            <person name="Didier E.S."/>
            <person name="Keeling P.J."/>
        </authorList>
    </citation>
    <scope>NUCLEOTIDE SEQUENCE [LARGE SCALE GENOMIC DNA]</scope>
    <source>
        <strain evidence="9 10">ATCC 50506</strain>
    </source>
</reference>
<feature type="transmembrane region" description="Helical" evidence="7">
    <location>
        <begin position="12"/>
        <end position="38"/>
    </location>
</feature>
<dbReference type="GeneID" id="9699071"/>
<dbReference type="InterPro" id="IPR045263">
    <property type="entry name" value="GLUT"/>
</dbReference>
<keyword evidence="3" id="KW-0813">Transport</keyword>
<dbReference type="KEGG" id="ein:Eint_040160"/>
<evidence type="ECO:0000256" key="1">
    <source>
        <dbReference type="ARBA" id="ARBA00004141"/>
    </source>
</evidence>
<dbReference type="InterPro" id="IPR020846">
    <property type="entry name" value="MFS_dom"/>
</dbReference>
<dbReference type="InterPro" id="IPR003663">
    <property type="entry name" value="Sugar/inositol_transpt"/>
</dbReference>
<evidence type="ECO:0000313" key="9">
    <source>
        <dbReference type="EMBL" id="ADM11307.1"/>
    </source>
</evidence>
<feature type="transmembrane region" description="Helical" evidence="7">
    <location>
        <begin position="58"/>
        <end position="79"/>
    </location>
</feature>
<sequence length="398" mass="43966">MDVEKSSPVQKSVFYSALMSSASSLLFGMSLTVIGCMYPHVSKRWEETMNKTEVNNLWGITSSNIFLGCLISNVLVNAIRPNMKKALLLNNIFHVTGYIIFLLDQNFKSIFSGRLIIGLGSGITCAIVPIYTSLVSSKESRGFLLSFHPLGICIGITIGNTLSSLNSDSTWRIPLFIALLLVALNFLSLLGIIDPSHQEASSEVSFPSLFKNPRARKSIFLAVLVHISQHLCGVDYITLFLKDLFPVDMYSPEVMTVAISSFSVLVTGLFARYVDFIGRKPLIIASSLISGTATAMLTFNIYPAFATLLFILGYNIGLGPIPWFITAEIFPPEYTNPACLLGVSLNWLSAYGVLAALYPFHLRYGRFVFSFYTFCTILFAGLMALFFTETKNKAPDFQ</sequence>
<protein>
    <submittedName>
        <fullName evidence="9">Glucose transporter type 3</fullName>
    </submittedName>
</protein>
<keyword evidence="4 7" id="KW-0812">Transmembrane</keyword>
<dbReference type="InterPro" id="IPR005828">
    <property type="entry name" value="MFS_sugar_transport-like"/>
</dbReference>
<evidence type="ECO:0000256" key="7">
    <source>
        <dbReference type="SAM" id="Phobius"/>
    </source>
</evidence>
<dbReference type="PROSITE" id="PS50850">
    <property type="entry name" value="MFS"/>
    <property type="match status" value="1"/>
</dbReference>
<feature type="transmembrane region" description="Helical" evidence="7">
    <location>
        <begin position="338"/>
        <end position="361"/>
    </location>
</feature>
<evidence type="ECO:0000259" key="8">
    <source>
        <dbReference type="PROSITE" id="PS50850"/>
    </source>
</evidence>
<feature type="transmembrane region" description="Helical" evidence="7">
    <location>
        <begin position="173"/>
        <end position="193"/>
    </location>
</feature>
<feature type="transmembrane region" description="Helical" evidence="7">
    <location>
        <begin position="86"/>
        <end position="103"/>
    </location>
</feature>
<reference evidence="9 10" key="2">
    <citation type="journal article" date="2012" name="Proc. Natl. Acad. Sci. U.S.A.">
        <title>Gain and loss of multiple functionally related, horizontally transferred genes in the reduced genomes of two microsporidian parasites.</title>
        <authorList>
            <person name="Pombert J.-F."/>
            <person name="Selman M."/>
            <person name="Burki F."/>
            <person name="Bardell F.T."/>
            <person name="Farinelli L."/>
            <person name="Solter L.F."/>
            <person name="Whitman D.W."/>
            <person name="Weiss L.M."/>
            <person name="Corradi N."/>
            <person name="Keeling P.J."/>
        </authorList>
    </citation>
    <scope>NUCLEOTIDE SEQUENCE [LARGE SCALE GENOMIC DNA]</scope>
    <source>
        <strain evidence="9 10">ATCC 50506</strain>
    </source>
</reference>
<evidence type="ECO:0000256" key="4">
    <source>
        <dbReference type="ARBA" id="ARBA00022692"/>
    </source>
</evidence>
<feature type="transmembrane region" description="Helical" evidence="7">
    <location>
        <begin position="367"/>
        <end position="388"/>
    </location>
</feature>
<dbReference type="OrthoDB" id="2196240at2759"/>
<feature type="transmembrane region" description="Helical" evidence="7">
    <location>
        <begin position="115"/>
        <end position="135"/>
    </location>
</feature>
<dbReference type="PANTHER" id="PTHR23503:SF8">
    <property type="entry name" value="FACILITATED GLUCOSE TRANSPORTER PROTEIN 1"/>
    <property type="match status" value="1"/>
</dbReference>
<comment type="subcellular location">
    <subcellularLocation>
        <location evidence="1">Membrane</location>
        <topology evidence="1">Multi-pass membrane protein</topology>
    </subcellularLocation>
</comment>
<feature type="transmembrane region" description="Helical" evidence="7">
    <location>
        <begin position="142"/>
        <end position="161"/>
    </location>
</feature>
<evidence type="ECO:0000256" key="5">
    <source>
        <dbReference type="ARBA" id="ARBA00022989"/>
    </source>
</evidence>